<sequence length="80" mass="9052">SKSALMKVKICSGHIDEMSTIQSSNQYAFKALVVQVLNSIRQEQSMIESHMIMPPDFVSGVPENRKTSLVDHEEIKDFEI</sequence>
<keyword evidence="2" id="KW-1185">Reference proteome</keyword>
<accession>A0A9N9DNS8</accession>
<reference evidence="1" key="1">
    <citation type="submission" date="2021-06" db="EMBL/GenBank/DDBJ databases">
        <authorList>
            <person name="Kallberg Y."/>
            <person name="Tangrot J."/>
            <person name="Rosling A."/>
        </authorList>
    </citation>
    <scope>NUCLEOTIDE SEQUENCE</scope>
    <source>
        <strain evidence="1">MA453B</strain>
    </source>
</reference>
<evidence type="ECO:0000313" key="1">
    <source>
        <dbReference type="EMBL" id="CAG8646157.1"/>
    </source>
</evidence>
<gene>
    <name evidence="1" type="ORF">DERYTH_LOCUS9926</name>
</gene>
<proteinExistence type="predicted"/>
<organism evidence="1 2">
    <name type="scientific">Dentiscutata erythropus</name>
    <dbReference type="NCBI Taxonomy" id="1348616"/>
    <lineage>
        <taxon>Eukaryota</taxon>
        <taxon>Fungi</taxon>
        <taxon>Fungi incertae sedis</taxon>
        <taxon>Mucoromycota</taxon>
        <taxon>Glomeromycotina</taxon>
        <taxon>Glomeromycetes</taxon>
        <taxon>Diversisporales</taxon>
        <taxon>Gigasporaceae</taxon>
        <taxon>Dentiscutata</taxon>
    </lineage>
</organism>
<feature type="non-terminal residue" evidence="1">
    <location>
        <position position="80"/>
    </location>
</feature>
<name>A0A9N9DNS8_9GLOM</name>
<dbReference type="AlphaFoldDB" id="A0A9N9DNS8"/>
<comment type="caution">
    <text evidence="1">The sequence shown here is derived from an EMBL/GenBank/DDBJ whole genome shotgun (WGS) entry which is preliminary data.</text>
</comment>
<evidence type="ECO:0000313" key="2">
    <source>
        <dbReference type="Proteomes" id="UP000789405"/>
    </source>
</evidence>
<protein>
    <submittedName>
        <fullName evidence="1">22661_t:CDS:1</fullName>
    </submittedName>
</protein>
<dbReference type="Proteomes" id="UP000789405">
    <property type="component" value="Unassembled WGS sequence"/>
</dbReference>
<dbReference type="EMBL" id="CAJVPY010005581">
    <property type="protein sequence ID" value="CAG8646157.1"/>
    <property type="molecule type" value="Genomic_DNA"/>
</dbReference>
<dbReference type="OrthoDB" id="1405469at2759"/>